<dbReference type="InterPro" id="IPR004358">
    <property type="entry name" value="Sig_transdc_His_kin-like_C"/>
</dbReference>
<evidence type="ECO:0000313" key="16">
    <source>
        <dbReference type="Proteomes" id="UP000031637"/>
    </source>
</evidence>
<keyword evidence="16" id="KW-1185">Reference proteome</keyword>
<evidence type="ECO:0000259" key="14">
    <source>
        <dbReference type="PROSITE" id="PS50839"/>
    </source>
</evidence>
<dbReference type="PROSITE" id="PS50109">
    <property type="entry name" value="HIS_KIN"/>
    <property type="match status" value="1"/>
</dbReference>
<dbReference type="PANTHER" id="PTHR43711:SF1">
    <property type="entry name" value="HISTIDINE KINASE 1"/>
    <property type="match status" value="1"/>
</dbReference>
<dbReference type="InterPro" id="IPR000700">
    <property type="entry name" value="PAS-assoc_C"/>
</dbReference>
<dbReference type="InterPro" id="IPR000014">
    <property type="entry name" value="PAS"/>
</dbReference>
<dbReference type="Gene3D" id="3.30.450.20">
    <property type="entry name" value="PAS domain"/>
    <property type="match status" value="1"/>
</dbReference>
<keyword evidence="8 11" id="KW-1133">Transmembrane helix</keyword>
<dbReference type="SMART" id="SM00387">
    <property type="entry name" value="HATPase_c"/>
    <property type="match status" value="1"/>
</dbReference>
<keyword evidence="4" id="KW-0597">Phosphoprotein</keyword>
<evidence type="ECO:0000259" key="12">
    <source>
        <dbReference type="PROSITE" id="PS50109"/>
    </source>
</evidence>
<evidence type="ECO:0000256" key="6">
    <source>
        <dbReference type="ARBA" id="ARBA00022692"/>
    </source>
</evidence>
<dbReference type="PROSITE" id="PS50839">
    <property type="entry name" value="CHASE"/>
    <property type="match status" value="1"/>
</dbReference>
<dbReference type="HOGENOM" id="CLU_401101_0_0_4"/>
<dbReference type="PROSITE" id="PS50113">
    <property type="entry name" value="PAC"/>
    <property type="match status" value="1"/>
</dbReference>
<proteinExistence type="predicted"/>
<dbReference type="PANTHER" id="PTHR43711">
    <property type="entry name" value="TWO-COMPONENT HISTIDINE KINASE"/>
    <property type="match status" value="1"/>
</dbReference>
<comment type="subcellular location">
    <subcellularLocation>
        <location evidence="2">Membrane</location>
    </subcellularLocation>
</comment>
<sequence length="686" mass="75106">MRLANLTQLASTGAGLLNSGRFLRREEWASYLAGLQTTGHGSGFQGLGVAFRVAPAAEPGFVARARKEGSPDFYIWTRRPGAQPLGDDAFPVTYLVPASEANEREVGFDLGSEPVLASAIMLARDRGEPSFSGALSPGRDAYADRAGLFLFAPFYRHGRPDSINQRREAFAGVVLIVLSAERLLQPLVEQDGTRGIALRVTDLEQEKVIFDSRPGLDHSGSSFVVRHKATLGGRNWQLDFAATPELMAAIPHRHSLLVGLVGALGGLLLTGIVYHLGTLRQRAEKLARDATASLRTSEERFRRLAALSSDWYWEQGADLRFRPVTGGEPGNTILGDIVGKHRWELPIELTEQQWAEHRAVLAAHKPFFDLQYRVLPPGAEPRWVSISGEPIIDAAGRFAGYRGVGKDITARKTIEEELSRHRDHLADLVAERTADLLAAKNAAEKAYRVKSEFLANMSHELRTPLHAILSFARLGQERTPAQTDEKTQRYFSRIVEAGERLLELVSDLLDLSKLEAGKMLIDPQPGDLVPILREVAAEFEAMAHERKLRWNLPAADIHAPARFDALRFSQVLRNVFSNATKFSPDGGEIRVLIEESEMTLGRRTDDLAAPVAAWRISVIDEGIGIPEGELEAVFDSFVQSSKTRSGAGGTGLGLTICREIIAAHRGSITAHHGPGGGAVFEIVVPR</sequence>
<keyword evidence="10 11" id="KW-0472">Membrane</keyword>
<dbReference type="InterPro" id="IPR001610">
    <property type="entry name" value="PAC"/>
</dbReference>
<name>W0SH55_9PROT</name>
<dbReference type="InterPro" id="IPR003661">
    <property type="entry name" value="HisK_dim/P_dom"/>
</dbReference>
<dbReference type="CDD" id="cd00082">
    <property type="entry name" value="HisKA"/>
    <property type="match status" value="1"/>
</dbReference>
<evidence type="ECO:0000256" key="9">
    <source>
        <dbReference type="ARBA" id="ARBA00023012"/>
    </source>
</evidence>
<dbReference type="KEGG" id="shd:SUTH_02885"/>
<protein>
    <recommendedName>
        <fullName evidence="3">histidine kinase</fullName>
        <ecNumber evidence="3">2.7.13.3</ecNumber>
    </recommendedName>
</protein>
<dbReference type="Proteomes" id="UP000031637">
    <property type="component" value="Chromosome"/>
</dbReference>
<accession>W0SH55</accession>
<evidence type="ECO:0000256" key="1">
    <source>
        <dbReference type="ARBA" id="ARBA00000085"/>
    </source>
</evidence>
<comment type="catalytic activity">
    <reaction evidence="1">
        <text>ATP + protein L-histidine = ADP + protein N-phospho-L-histidine.</text>
        <dbReference type="EC" id="2.7.13.3"/>
    </reaction>
</comment>
<reference evidence="15 16" key="1">
    <citation type="journal article" date="2014" name="Syst. Appl. Microbiol.">
        <title>Complete genomes of freshwater sulfur oxidizers Sulfuricella denitrificans skB26 and Sulfuritalea hydrogenivorans sk43H: genetic insights into the sulfur oxidation pathway of betaproteobacteria.</title>
        <authorList>
            <person name="Watanabe T."/>
            <person name="Kojima H."/>
            <person name="Fukui M."/>
        </authorList>
    </citation>
    <scope>NUCLEOTIDE SEQUENCE [LARGE SCALE GENOMIC DNA]</scope>
    <source>
        <strain evidence="15">DSM22779</strain>
    </source>
</reference>
<dbReference type="SMART" id="SM00086">
    <property type="entry name" value="PAC"/>
    <property type="match status" value="1"/>
</dbReference>
<dbReference type="InterPro" id="IPR035965">
    <property type="entry name" value="PAS-like_dom_sf"/>
</dbReference>
<dbReference type="SUPFAM" id="SSF55874">
    <property type="entry name" value="ATPase domain of HSP90 chaperone/DNA topoisomerase II/histidine kinase"/>
    <property type="match status" value="1"/>
</dbReference>
<dbReference type="EMBL" id="AP012547">
    <property type="protein sequence ID" value="BAO30664.1"/>
    <property type="molecule type" value="Genomic_DNA"/>
</dbReference>
<dbReference type="Gene3D" id="1.10.287.130">
    <property type="match status" value="1"/>
</dbReference>
<dbReference type="InterPro" id="IPR005467">
    <property type="entry name" value="His_kinase_dom"/>
</dbReference>
<keyword evidence="7" id="KW-0418">Kinase</keyword>
<feature type="domain" description="Histidine kinase" evidence="12">
    <location>
        <begin position="456"/>
        <end position="686"/>
    </location>
</feature>
<evidence type="ECO:0000256" key="4">
    <source>
        <dbReference type="ARBA" id="ARBA00022553"/>
    </source>
</evidence>
<organism evidence="15 16">
    <name type="scientific">Sulfuritalea hydrogenivorans sk43H</name>
    <dbReference type="NCBI Taxonomy" id="1223802"/>
    <lineage>
        <taxon>Bacteria</taxon>
        <taxon>Pseudomonadati</taxon>
        <taxon>Pseudomonadota</taxon>
        <taxon>Betaproteobacteria</taxon>
        <taxon>Nitrosomonadales</taxon>
        <taxon>Sterolibacteriaceae</taxon>
        <taxon>Sulfuritalea</taxon>
    </lineage>
</organism>
<dbReference type="SUPFAM" id="SSF47384">
    <property type="entry name" value="Homodimeric domain of signal transducing histidine kinase"/>
    <property type="match status" value="1"/>
</dbReference>
<dbReference type="GO" id="GO:0000155">
    <property type="term" value="F:phosphorelay sensor kinase activity"/>
    <property type="evidence" value="ECO:0007669"/>
    <property type="project" value="InterPro"/>
</dbReference>
<dbReference type="Pfam" id="PF03924">
    <property type="entry name" value="CHASE"/>
    <property type="match status" value="1"/>
</dbReference>
<dbReference type="AlphaFoldDB" id="W0SH55"/>
<feature type="domain" description="CHASE" evidence="14">
    <location>
        <begin position="87"/>
        <end position="239"/>
    </location>
</feature>
<dbReference type="FunFam" id="1.10.287.130:FF:000001">
    <property type="entry name" value="Two-component sensor histidine kinase"/>
    <property type="match status" value="1"/>
</dbReference>
<evidence type="ECO:0000256" key="7">
    <source>
        <dbReference type="ARBA" id="ARBA00022777"/>
    </source>
</evidence>
<evidence type="ECO:0000256" key="3">
    <source>
        <dbReference type="ARBA" id="ARBA00012438"/>
    </source>
</evidence>
<feature type="domain" description="PAC" evidence="13">
    <location>
        <begin position="368"/>
        <end position="420"/>
    </location>
</feature>
<dbReference type="Pfam" id="PF02518">
    <property type="entry name" value="HATPase_c"/>
    <property type="match status" value="1"/>
</dbReference>
<evidence type="ECO:0000256" key="2">
    <source>
        <dbReference type="ARBA" id="ARBA00004370"/>
    </source>
</evidence>
<evidence type="ECO:0000313" key="15">
    <source>
        <dbReference type="EMBL" id="BAO30664.1"/>
    </source>
</evidence>
<dbReference type="SMART" id="SM00388">
    <property type="entry name" value="HisKA"/>
    <property type="match status" value="1"/>
</dbReference>
<dbReference type="Gene3D" id="3.30.565.10">
    <property type="entry name" value="Histidine kinase-like ATPase, C-terminal domain"/>
    <property type="match status" value="1"/>
</dbReference>
<dbReference type="SUPFAM" id="SSF55785">
    <property type="entry name" value="PYP-like sensor domain (PAS domain)"/>
    <property type="match status" value="1"/>
</dbReference>
<keyword evidence="6 11" id="KW-0812">Transmembrane</keyword>
<keyword evidence="5" id="KW-0808">Transferase</keyword>
<evidence type="ECO:0000256" key="8">
    <source>
        <dbReference type="ARBA" id="ARBA00022989"/>
    </source>
</evidence>
<dbReference type="InterPro" id="IPR006189">
    <property type="entry name" value="CHASE_dom"/>
</dbReference>
<evidence type="ECO:0000256" key="5">
    <source>
        <dbReference type="ARBA" id="ARBA00022679"/>
    </source>
</evidence>
<dbReference type="STRING" id="1223802.SUTH_02885"/>
<keyword evidence="9" id="KW-0902">Two-component regulatory system</keyword>
<dbReference type="CDD" id="cd00130">
    <property type="entry name" value="PAS"/>
    <property type="match status" value="1"/>
</dbReference>
<dbReference type="Gene3D" id="3.30.450.350">
    <property type="entry name" value="CHASE domain"/>
    <property type="match status" value="1"/>
</dbReference>
<dbReference type="InterPro" id="IPR036890">
    <property type="entry name" value="HATPase_C_sf"/>
</dbReference>
<dbReference type="InterPro" id="IPR036097">
    <property type="entry name" value="HisK_dim/P_sf"/>
</dbReference>
<feature type="transmembrane region" description="Helical" evidence="11">
    <location>
        <begin position="256"/>
        <end position="276"/>
    </location>
</feature>
<evidence type="ECO:0000256" key="11">
    <source>
        <dbReference type="SAM" id="Phobius"/>
    </source>
</evidence>
<dbReference type="InterPro" id="IPR042240">
    <property type="entry name" value="CHASE_sf"/>
</dbReference>
<evidence type="ECO:0000259" key="13">
    <source>
        <dbReference type="PROSITE" id="PS50113"/>
    </source>
</evidence>
<dbReference type="GO" id="GO:0016020">
    <property type="term" value="C:membrane"/>
    <property type="evidence" value="ECO:0007669"/>
    <property type="project" value="UniProtKB-SubCell"/>
</dbReference>
<dbReference type="SMART" id="SM01079">
    <property type="entry name" value="CHASE"/>
    <property type="match status" value="1"/>
</dbReference>
<dbReference type="Pfam" id="PF00512">
    <property type="entry name" value="HisKA"/>
    <property type="match status" value="1"/>
</dbReference>
<evidence type="ECO:0000256" key="10">
    <source>
        <dbReference type="ARBA" id="ARBA00023136"/>
    </source>
</evidence>
<dbReference type="EC" id="2.7.13.3" evidence="3"/>
<gene>
    <name evidence="15" type="ORF">SUTH_02885</name>
</gene>
<dbReference type="InterPro" id="IPR003594">
    <property type="entry name" value="HATPase_dom"/>
</dbReference>
<dbReference type="InterPro" id="IPR050736">
    <property type="entry name" value="Sensor_HK_Regulatory"/>
</dbReference>
<dbReference type="PRINTS" id="PR00344">
    <property type="entry name" value="BCTRLSENSOR"/>
</dbReference>